<dbReference type="Proteomes" id="UP000288859">
    <property type="component" value="Unassembled WGS sequence"/>
</dbReference>
<protein>
    <submittedName>
        <fullName evidence="2">Uncharacterized protein</fullName>
    </submittedName>
</protein>
<feature type="compositionally biased region" description="Basic and acidic residues" evidence="1">
    <location>
        <begin position="360"/>
        <end position="374"/>
    </location>
</feature>
<feature type="compositionally biased region" description="Basic residues" evidence="1">
    <location>
        <begin position="333"/>
        <end position="346"/>
    </location>
</feature>
<dbReference type="VEuPathDB" id="FungiDB:PV10_07906"/>
<accession>A0A438N2F3</accession>
<gene>
    <name evidence="2" type="ORF">B0A52_05691</name>
</gene>
<evidence type="ECO:0000313" key="2">
    <source>
        <dbReference type="EMBL" id="RVX69857.1"/>
    </source>
</evidence>
<dbReference type="GO" id="GO:0005634">
    <property type="term" value="C:nucleus"/>
    <property type="evidence" value="ECO:0007669"/>
    <property type="project" value="InterPro"/>
</dbReference>
<dbReference type="InterPro" id="IPR009072">
    <property type="entry name" value="Histone-fold"/>
</dbReference>
<sequence>MEEPFRKRPRLSIFHNQSINPTLDEDLDTRRVRNDHLLKSRFESIFEKYSQDFTGVGDEIDLVSGEVVVNNGHLEAMENEKDLGLDTPQGRALLRAMTETDALDDPYFNEAADDVMLSIEEIASSFPNDDDHGDLPPPEDSDEELFGTTNLCTPAPSATPPDSRDGHPLGSSMYELNPMVSESDPDSLFEEQHMSRSESPDSLFGSVEPAPFRSGLGQIPEALYSNKPIPGPAIVELDEELRHSSLLARYGPEIGQEIFTMIEETRNQAEAHIEPAWRIPSNVIPPRITTPEASDTRGITSQQHTQSPAPAPVISVQRSPETRKSLWAIPNQRKNRKPPLKGSSRHTRAESEDPLQDGFASEHDVDSAQDDHTSDGSSYEEANFKRVRPEDEDEQLRSMRTGHCPYCQRKWKTRSGVVDHWSRIVRKADANGDDGVHDMNYIRDYRQRTKIRSVRKPRLTVSDFRTMVELHEGAGLSFDEIVDVGALRTRKVGAALCDAYDRYRMPAEMDQPSKDWTDDDIKMLGDLCERPTRDLGSLTKALKRSDTDVGAKLAELWLLEMGHSVHSLTAKRGVAEPGVAGHRHANSSAGPVFVKTEDSDDDLFDVRTN</sequence>
<feature type="region of interest" description="Disordered" evidence="1">
    <location>
        <begin position="280"/>
        <end position="397"/>
    </location>
</feature>
<dbReference type="PANTHER" id="PTHR15992:SF5">
    <property type="entry name" value="HOLLIDAY JUNCTION RECOGNITION PROTEIN"/>
    <property type="match status" value="1"/>
</dbReference>
<dbReference type="GO" id="GO:0042393">
    <property type="term" value="F:histone binding"/>
    <property type="evidence" value="ECO:0007669"/>
    <property type="project" value="InterPro"/>
</dbReference>
<name>A0A438N2F3_EXOME</name>
<dbReference type="AlphaFoldDB" id="A0A438N2F3"/>
<dbReference type="PANTHER" id="PTHR15992">
    <property type="entry name" value="HOLLIDAY JUNCTION RECOGNITION PROTEIN"/>
    <property type="match status" value="1"/>
</dbReference>
<comment type="caution">
    <text evidence="2">The sequence shown here is derived from an EMBL/GenBank/DDBJ whole genome shotgun (WGS) entry which is preliminary data.</text>
</comment>
<feature type="region of interest" description="Disordered" evidence="1">
    <location>
        <begin position="125"/>
        <end position="205"/>
    </location>
</feature>
<dbReference type="Pfam" id="PF10384">
    <property type="entry name" value="Scm3"/>
    <property type="match status" value="1"/>
</dbReference>
<dbReference type="InterPro" id="IPR018465">
    <property type="entry name" value="Scm3/HJURP"/>
</dbReference>
<feature type="compositionally biased region" description="Polar residues" evidence="1">
    <location>
        <begin position="291"/>
        <end position="308"/>
    </location>
</feature>
<evidence type="ECO:0000313" key="3">
    <source>
        <dbReference type="Proteomes" id="UP000288859"/>
    </source>
</evidence>
<feature type="compositionally biased region" description="Basic and acidic residues" evidence="1">
    <location>
        <begin position="190"/>
        <end position="199"/>
    </location>
</feature>
<dbReference type="EMBL" id="NAJM01000026">
    <property type="protein sequence ID" value="RVX69857.1"/>
    <property type="molecule type" value="Genomic_DNA"/>
</dbReference>
<proteinExistence type="predicted"/>
<dbReference type="OrthoDB" id="2420608at2759"/>
<dbReference type="Gene3D" id="1.10.20.10">
    <property type="entry name" value="Histone, subunit A"/>
    <property type="match status" value="1"/>
</dbReference>
<evidence type="ECO:0000256" key="1">
    <source>
        <dbReference type="SAM" id="MobiDB-lite"/>
    </source>
</evidence>
<reference evidence="2 3" key="1">
    <citation type="submission" date="2017-03" db="EMBL/GenBank/DDBJ databases">
        <title>Genomes of endolithic fungi from Antarctica.</title>
        <authorList>
            <person name="Coleine C."/>
            <person name="Masonjones S."/>
            <person name="Stajich J.E."/>
        </authorList>
    </citation>
    <scope>NUCLEOTIDE SEQUENCE [LARGE SCALE GENOMIC DNA]</scope>
    <source>
        <strain evidence="2 3">CCFEE 6314</strain>
    </source>
</reference>
<organism evidence="2 3">
    <name type="scientific">Exophiala mesophila</name>
    <name type="common">Black yeast-like fungus</name>
    <dbReference type="NCBI Taxonomy" id="212818"/>
    <lineage>
        <taxon>Eukaryota</taxon>
        <taxon>Fungi</taxon>
        <taxon>Dikarya</taxon>
        <taxon>Ascomycota</taxon>
        <taxon>Pezizomycotina</taxon>
        <taxon>Eurotiomycetes</taxon>
        <taxon>Chaetothyriomycetidae</taxon>
        <taxon>Chaetothyriales</taxon>
        <taxon>Herpotrichiellaceae</taxon>
        <taxon>Exophiala</taxon>
    </lineage>
</organism>
<dbReference type="GO" id="GO:0046982">
    <property type="term" value="F:protein heterodimerization activity"/>
    <property type="evidence" value="ECO:0007669"/>
    <property type="project" value="InterPro"/>
</dbReference>